<dbReference type="Proteomes" id="UP001383192">
    <property type="component" value="Unassembled WGS sequence"/>
</dbReference>
<name>A0AAW0CXQ6_9AGAR</name>
<protein>
    <recommendedName>
        <fullName evidence="5">Agouti signaling protein</fullName>
    </recommendedName>
</protein>
<keyword evidence="2" id="KW-0732">Signal</keyword>
<evidence type="ECO:0008006" key="5">
    <source>
        <dbReference type="Google" id="ProtNLM"/>
    </source>
</evidence>
<evidence type="ECO:0000313" key="3">
    <source>
        <dbReference type="EMBL" id="KAK7044015.1"/>
    </source>
</evidence>
<feature type="region of interest" description="Disordered" evidence="1">
    <location>
        <begin position="223"/>
        <end position="245"/>
    </location>
</feature>
<dbReference type="EMBL" id="JAYKXP010000027">
    <property type="protein sequence ID" value="KAK7044015.1"/>
    <property type="molecule type" value="Genomic_DNA"/>
</dbReference>
<evidence type="ECO:0000256" key="2">
    <source>
        <dbReference type="SAM" id="SignalP"/>
    </source>
</evidence>
<feature type="region of interest" description="Disordered" evidence="1">
    <location>
        <begin position="46"/>
        <end position="102"/>
    </location>
</feature>
<sequence>MRHFRYLLLLSVLVLCLNEVLSAPAKPKKSSKALSAAKKPVATVKKPVLPAKKPAVKKPTTTVKKPVKPVKKPTTPAKKPSVNAACSVKPSKLTPRAPDPAEAGCGKHKTCDACVTKGKNNCGEIVCAFTEGNTCIGVSAIKDQRVAKSADQCDGLKNQPQLKQKTSHLEKEFANIEDHVFGREKNPSSKTSGRHLASALLRDNPTLSNPRVRVSNALTGLSRFSIPSPLKNPKLQHTDLEAEIA</sequence>
<proteinExistence type="predicted"/>
<reference evidence="3 4" key="1">
    <citation type="submission" date="2024-01" db="EMBL/GenBank/DDBJ databases">
        <title>A draft genome for a cacao thread blight-causing isolate of Paramarasmius palmivorus.</title>
        <authorList>
            <person name="Baruah I.K."/>
            <person name="Bukari Y."/>
            <person name="Amoako-Attah I."/>
            <person name="Meinhardt L.W."/>
            <person name="Bailey B.A."/>
            <person name="Cohen S.P."/>
        </authorList>
    </citation>
    <scope>NUCLEOTIDE SEQUENCE [LARGE SCALE GENOMIC DNA]</scope>
    <source>
        <strain evidence="3 4">GH-12</strain>
    </source>
</reference>
<accession>A0AAW0CXQ6</accession>
<keyword evidence="4" id="KW-1185">Reference proteome</keyword>
<feature type="compositionally biased region" description="Basic and acidic residues" evidence="1">
    <location>
        <begin position="236"/>
        <end position="245"/>
    </location>
</feature>
<feature type="chain" id="PRO_5043922997" description="Agouti signaling protein" evidence="2">
    <location>
        <begin position="23"/>
        <end position="245"/>
    </location>
</feature>
<feature type="signal peptide" evidence="2">
    <location>
        <begin position="1"/>
        <end position="22"/>
    </location>
</feature>
<evidence type="ECO:0000313" key="4">
    <source>
        <dbReference type="Proteomes" id="UP001383192"/>
    </source>
</evidence>
<dbReference type="AlphaFoldDB" id="A0AAW0CXQ6"/>
<evidence type="ECO:0000256" key="1">
    <source>
        <dbReference type="SAM" id="MobiDB-lite"/>
    </source>
</evidence>
<organism evidence="3 4">
    <name type="scientific">Paramarasmius palmivorus</name>
    <dbReference type="NCBI Taxonomy" id="297713"/>
    <lineage>
        <taxon>Eukaryota</taxon>
        <taxon>Fungi</taxon>
        <taxon>Dikarya</taxon>
        <taxon>Basidiomycota</taxon>
        <taxon>Agaricomycotina</taxon>
        <taxon>Agaricomycetes</taxon>
        <taxon>Agaricomycetidae</taxon>
        <taxon>Agaricales</taxon>
        <taxon>Marasmiineae</taxon>
        <taxon>Marasmiaceae</taxon>
        <taxon>Paramarasmius</taxon>
    </lineage>
</organism>
<feature type="compositionally biased region" description="Low complexity" evidence="1">
    <location>
        <begin position="46"/>
        <end position="64"/>
    </location>
</feature>
<gene>
    <name evidence="3" type="ORF">VNI00_008185</name>
</gene>
<comment type="caution">
    <text evidence="3">The sequence shown here is derived from an EMBL/GenBank/DDBJ whole genome shotgun (WGS) entry which is preliminary data.</text>
</comment>